<keyword evidence="5" id="KW-0349">Heme</keyword>
<evidence type="ECO:0000256" key="7">
    <source>
        <dbReference type="ARBA" id="ARBA00022723"/>
    </source>
</evidence>
<dbReference type="GO" id="GO:0046872">
    <property type="term" value="F:metal ion binding"/>
    <property type="evidence" value="ECO:0007669"/>
    <property type="project" value="UniProtKB-KW"/>
</dbReference>
<sequence length="150" mass="15419">MRERARRLAGRAGLVTVALAAAFLGWTVLGATDAPHFALIAGLAAAAAGALVLGLIANAAGREGWAFAGLAATTALAVGTLLAALFPNVMPSTSGVGGLTIENASSSAYTLQVMSWVALGISPIVLGYQVWTYWVFRKRVTRDRILAAAH</sequence>
<keyword evidence="8" id="KW-0249">Electron transport</keyword>
<keyword evidence="6 12" id="KW-0812">Transmembrane</keyword>
<dbReference type="EMBL" id="BSUL01000001">
    <property type="protein sequence ID" value="GMA26999.1"/>
    <property type="molecule type" value="Genomic_DNA"/>
</dbReference>
<dbReference type="GO" id="GO:0009055">
    <property type="term" value="F:electron transfer activity"/>
    <property type="evidence" value="ECO:0007669"/>
    <property type="project" value="TreeGrafter"/>
</dbReference>
<evidence type="ECO:0000256" key="2">
    <source>
        <dbReference type="ARBA" id="ARBA00007543"/>
    </source>
</evidence>
<protein>
    <recommendedName>
        <fullName evidence="15">Cytochrome d ubiquinol oxidase subunit II</fullName>
    </recommendedName>
</protein>
<feature type="transmembrane region" description="Helical" evidence="12">
    <location>
        <begin position="113"/>
        <end position="136"/>
    </location>
</feature>
<evidence type="ECO:0000256" key="8">
    <source>
        <dbReference type="ARBA" id="ARBA00022982"/>
    </source>
</evidence>
<evidence type="ECO:0008006" key="15">
    <source>
        <dbReference type="Google" id="ProtNLM"/>
    </source>
</evidence>
<gene>
    <name evidence="13" type="ORF">GCM10025874_02520</name>
</gene>
<evidence type="ECO:0000313" key="13">
    <source>
        <dbReference type="EMBL" id="GMA26999.1"/>
    </source>
</evidence>
<keyword evidence="9 12" id="KW-1133">Transmembrane helix</keyword>
<keyword evidence="14" id="KW-1185">Reference proteome</keyword>
<reference evidence="13 14" key="1">
    <citation type="journal article" date="2014" name="Int. J. Syst. Evol. Microbiol.">
        <title>Complete genome sequence of Corynebacterium casei LMG S-19264T (=DSM 44701T), isolated from a smear-ripened cheese.</title>
        <authorList>
            <consortium name="US DOE Joint Genome Institute (JGI-PGF)"/>
            <person name="Walter F."/>
            <person name="Albersmeier A."/>
            <person name="Kalinowski J."/>
            <person name="Ruckert C."/>
        </authorList>
    </citation>
    <scope>NUCLEOTIDE SEQUENCE [LARGE SCALE GENOMIC DNA]</scope>
    <source>
        <strain evidence="13 14">NBRC 112289</strain>
    </source>
</reference>
<keyword evidence="3" id="KW-0813">Transport</keyword>
<evidence type="ECO:0000256" key="3">
    <source>
        <dbReference type="ARBA" id="ARBA00022448"/>
    </source>
</evidence>
<dbReference type="InterPro" id="IPR003317">
    <property type="entry name" value="Cyt-d_oxidase_su2"/>
</dbReference>
<evidence type="ECO:0000256" key="10">
    <source>
        <dbReference type="ARBA" id="ARBA00023004"/>
    </source>
</evidence>
<evidence type="ECO:0000256" key="4">
    <source>
        <dbReference type="ARBA" id="ARBA00022475"/>
    </source>
</evidence>
<comment type="caution">
    <text evidence="13">The sequence shown here is derived from an EMBL/GenBank/DDBJ whole genome shotgun (WGS) entry which is preliminary data.</text>
</comment>
<feature type="transmembrane region" description="Helical" evidence="12">
    <location>
        <begin position="37"/>
        <end position="57"/>
    </location>
</feature>
<keyword evidence="7" id="KW-0479">Metal-binding</keyword>
<dbReference type="Proteomes" id="UP001157160">
    <property type="component" value="Unassembled WGS sequence"/>
</dbReference>
<name>A0AA37X816_9MICO</name>
<comment type="subcellular location">
    <subcellularLocation>
        <location evidence="1">Cell membrane</location>
        <topology evidence="1">Multi-pass membrane protein</topology>
    </subcellularLocation>
</comment>
<proteinExistence type="inferred from homology"/>
<dbReference type="GO" id="GO:0005886">
    <property type="term" value="C:plasma membrane"/>
    <property type="evidence" value="ECO:0007669"/>
    <property type="project" value="UniProtKB-SubCell"/>
</dbReference>
<keyword evidence="10" id="KW-0408">Iron</keyword>
<dbReference type="GO" id="GO:0070069">
    <property type="term" value="C:cytochrome complex"/>
    <property type="evidence" value="ECO:0007669"/>
    <property type="project" value="TreeGrafter"/>
</dbReference>
<dbReference type="PANTHER" id="PTHR43141:SF5">
    <property type="entry name" value="CYTOCHROME BD-I UBIQUINOL OXIDASE SUBUNIT 2"/>
    <property type="match status" value="1"/>
</dbReference>
<feature type="transmembrane region" description="Helical" evidence="12">
    <location>
        <begin position="64"/>
        <end position="86"/>
    </location>
</feature>
<evidence type="ECO:0000256" key="6">
    <source>
        <dbReference type="ARBA" id="ARBA00022692"/>
    </source>
</evidence>
<dbReference type="AlphaFoldDB" id="A0AA37X816"/>
<evidence type="ECO:0000313" key="14">
    <source>
        <dbReference type="Proteomes" id="UP001157160"/>
    </source>
</evidence>
<organism evidence="13 14">
    <name type="scientific">Arenivirga flava</name>
    <dbReference type="NCBI Taxonomy" id="1930060"/>
    <lineage>
        <taxon>Bacteria</taxon>
        <taxon>Bacillati</taxon>
        <taxon>Actinomycetota</taxon>
        <taxon>Actinomycetes</taxon>
        <taxon>Micrococcales</taxon>
        <taxon>Microbacteriaceae</taxon>
        <taxon>Arenivirga</taxon>
    </lineage>
</organism>
<evidence type="ECO:0000256" key="1">
    <source>
        <dbReference type="ARBA" id="ARBA00004651"/>
    </source>
</evidence>
<dbReference type="GO" id="GO:0019646">
    <property type="term" value="P:aerobic electron transport chain"/>
    <property type="evidence" value="ECO:0007669"/>
    <property type="project" value="TreeGrafter"/>
</dbReference>
<evidence type="ECO:0000256" key="11">
    <source>
        <dbReference type="ARBA" id="ARBA00023136"/>
    </source>
</evidence>
<keyword evidence="4" id="KW-1003">Cell membrane</keyword>
<evidence type="ECO:0000256" key="12">
    <source>
        <dbReference type="SAM" id="Phobius"/>
    </source>
</evidence>
<evidence type="ECO:0000256" key="9">
    <source>
        <dbReference type="ARBA" id="ARBA00022989"/>
    </source>
</evidence>
<evidence type="ECO:0000256" key="5">
    <source>
        <dbReference type="ARBA" id="ARBA00022617"/>
    </source>
</evidence>
<keyword evidence="11 12" id="KW-0472">Membrane</keyword>
<comment type="similarity">
    <text evidence="2">Belongs to the cytochrome ubiquinol oxidase subunit 2 family.</text>
</comment>
<accession>A0AA37X816</accession>
<dbReference type="Pfam" id="PF02322">
    <property type="entry name" value="Cyt_bd_oxida_II"/>
    <property type="match status" value="1"/>
</dbReference>
<dbReference type="GO" id="GO:0016682">
    <property type="term" value="F:oxidoreductase activity, acting on diphenols and related substances as donors, oxygen as acceptor"/>
    <property type="evidence" value="ECO:0007669"/>
    <property type="project" value="TreeGrafter"/>
</dbReference>
<dbReference type="PANTHER" id="PTHR43141">
    <property type="entry name" value="CYTOCHROME BD2 SUBUNIT II"/>
    <property type="match status" value="1"/>
</dbReference>
<feature type="transmembrane region" description="Helical" evidence="12">
    <location>
        <begin position="12"/>
        <end position="31"/>
    </location>
</feature>